<evidence type="ECO:0000313" key="3">
    <source>
        <dbReference type="EMBL" id="RAY15018.1"/>
    </source>
</evidence>
<organism evidence="3 4">
    <name type="scientific">Actinomadura craniellae</name>
    <dbReference type="NCBI Taxonomy" id="2231787"/>
    <lineage>
        <taxon>Bacteria</taxon>
        <taxon>Bacillati</taxon>
        <taxon>Actinomycetota</taxon>
        <taxon>Actinomycetes</taxon>
        <taxon>Streptosporangiales</taxon>
        <taxon>Thermomonosporaceae</taxon>
        <taxon>Actinomadura</taxon>
    </lineage>
</organism>
<accession>A0A365H7L7</accession>
<dbReference type="PANTHER" id="PTHR30007:SF0">
    <property type="entry name" value="TRANSPOSASE"/>
    <property type="match status" value="1"/>
</dbReference>
<dbReference type="EMBL" id="QLYX01000004">
    <property type="protein sequence ID" value="RAY15018.1"/>
    <property type="molecule type" value="Genomic_DNA"/>
</dbReference>
<evidence type="ECO:0000259" key="2">
    <source>
        <dbReference type="Pfam" id="PF13340"/>
    </source>
</evidence>
<dbReference type="PANTHER" id="PTHR30007">
    <property type="entry name" value="PHP DOMAIN PROTEIN"/>
    <property type="match status" value="1"/>
</dbReference>
<protein>
    <submittedName>
        <fullName evidence="3">IS5 family transposase</fullName>
    </submittedName>
</protein>
<feature type="domain" description="Insertion element IS402-like" evidence="2">
    <location>
        <begin position="1"/>
        <end position="81"/>
    </location>
</feature>
<proteinExistence type="predicted"/>
<evidence type="ECO:0000313" key="4">
    <source>
        <dbReference type="Proteomes" id="UP000251891"/>
    </source>
</evidence>
<reference evidence="3 4" key="1">
    <citation type="submission" date="2018-06" db="EMBL/GenBank/DDBJ databases">
        <title>Actinomadura craniellae sp. nov. isolated from marine sponge Craniella sp.</title>
        <authorList>
            <person name="Li L."/>
            <person name="Xu Q.H."/>
            <person name="Lin H.W."/>
            <person name="Lu Y.H."/>
        </authorList>
    </citation>
    <scope>NUCLEOTIDE SEQUENCE [LARGE SCALE GENOMIC DNA]</scope>
    <source>
        <strain evidence="3 4">LHW63021</strain>
    </source>
</reference>
<dbReference type="Proteomes" id="UP000251891">
    <property type="component" value="Unassembled WGS sequence"/>
</dbReference>
<dbReference type="NCBIfam" id="NF033580">
    <property type="entry name" value="transpos_IS5_3"/>
    <property type="match status" value="1"/>
</dbReference>
<feature type="domain" description="Transposase IS4-like" evidence="1">
    <location>
        <begin position="104"/>
        <end position="240"/>
    </location>
</feature>
<dbReference type="Pfam" id="PF13340">
    <property type="entry name" value="DUF4096"/>
    <property type="match status" value="1"/>
</dbReference>
<keyword evidence="4" id="KW-1185">Reference proteome</keyword>
<dbReference type="GO" id="GO:0004803">
    <property type="term" value="F:transposase activity"/>
    <property type="evidence" value="ECO:0007669"/>
    <property type="project" value="InterPro"/>
</dbReference>
<dbReference type="AlphaFoldDB" id="A0A365H7L7"/>
<dbReference type="GO" id="GO:0006313">
    <property type="term" value="P:DNA transposition"/>
    <property type="evidence" value="ECO:0007669"/>
    <property type="project" value="InterPro"/>
</dbReference>
<name>A0A365H7L7_9ACTN</name>
<sequence>MSDARWQLIKPVLATWRARHQAAAPGFGRRPEHDLRAVMNAIVYVDRTGIAWRYLPHDYPPWQTVYWHFVRWEEQGVTRRMLEVLRRRLYQELHREHDPSAAVMGSQSVKGANAVGSATRSYDNDKKINGRKRFVLTDTLAPLLAVMVRPAGVQDRDGATAMLLGLHPMRRCRMVFVGTGFTGRLVTWASKVLGIVVHIVGKPPGQRGFQVHPRQWVVEHTLAWLLIRRRLARDHERHPETTEALIR</sequence>
<gene>
    <name evidence="3" type="ORF">DPM19_09715</name>
</gene>
<dbReference type="OrthoDB" id="3335835at2"/>
<evidence type="ECO:0000259" key="1">
    <source>
        <dbReference type="Pfam" id="PF01609"/>
    </source>
</evidence>
<dbReference type="RefSeq" id="WP_111865219.1">
    <property type="nucleotide sequence ID" value="NZ_QLYX01000004.1"/>
</dbReference>
<dbReference type="Pfam" id="PF01609">
    <property type="entry name" value="DDE_Tnp_1"/>
    <property type="match status" value="1"/>
</dbReference>
<dbReference type="GO" id="GO:0003677">
    <property type="term" value="F:DNA binding"/>
    <property type="evidence" value="ECO:0007669"/>
    <property type="project" value="InterPro"/>
</dbReference>
<comment type="caution">
    <text evidence="3">The sequence shown here is derived from an EMBL/GenBank/DDBJ whole genome shotgun (WGS) entry which is preliminary data.</text>
</comment>
<dbReference type="InterPro" id="IPR002559">
    <property type="entry name" value="Transposase_11"/>
</dbReference>
<dbReference type="InterPro" id="IPR025161">
    <property type="entry name" value="IS402-like_dom"/>
</dbReference>